<sequence>MAAAKQHSKKGRKTHRKSIFCSLCVCFGTSNRVSADHGDRKSAGSRRKTVENGQAVARSPEIISSSKQIHAVEAGDKSRRILASPAFHVIHNYKTENLIMEQSKNMDDQSSRLSKQQNGSAQETRSNLQPKLSHSVSLPLPRRENEKPAAGGGGGGGGKGKMGNELTIAREFESKLGALIITSTLIVMLVWGKLCAILCAAAWFYFIPRLRANMDGSYGVKLRDGKNRVDVDSWEYKKMVVLRGLLERH</sequence>
<keyword evidence="2" id="KW-0812">Transmembrane</keyword>
<feature type="region of interest" description="Disordered" evidence="1">
    <location>
        <begin position="33"/>
        <end position="62"/>
    </location>
</feature>
<dbReference type="PANTHER" id="PTHR34379">
    <property type="entry name" value="OS07G0553800 PROTEIN"/>
    <property type="match status" value="1"/>
</dbReference>
<feature type="transmembrane region" description="Helical" evidence="2">
    <location>
        <begin position="176"/>
        <end position="206"/>
    </location>
</feature>
<dbReference type="EMBL" id="JACGWO010000012">
    <property type="protein sequence ID" value="KAK4413664.1"/>
    <property type="molecule type" value="Genomic_DNA"/>
</dbReference>
<name>A0AAE1XL15_9LAMI</name>
<organism evidence="3 4">
    <name type="scientific">Sesamum alatum</name>
    <dbReference type="NCBI Taxonomy" id="300844"/>
    <lineage>
        <taxon>Eukaryota</taxon>
        <taxon>Viridiplantae</taxon>
        <taxon>Streptophyta</taxon>
        <taxon>Embryophyta</taxon>
        <taxon>Tracheophyta</taxon>
        <taxon>Spermatophyta</taxon>
        <taxon>Magnoliopsida</taxon>
        <taxon>eudicotyledons</taxon>
        <taxon>Gunneridae</taxon>
        <taxon>Pentapetalae</taxon>
        <taxon>asterids</taxon>
        <taxon>lamiids</taxon>
        <taxon>Lamiales</taxon>
        <taxon>Pedaliaceae</taxon>
        <taxon>Sesamum</taxon>
    </lineage>
</organism>
<protein>
    <submittedName>
        <fullName evidence="3">Uncharacterized protein</fullName>
    </submittedName>
</protein>
<keyword evidence="2" id="KW-0472">Membrane</keyword>
<feature type="compositionally biased region" description="Gly residues" evidence="1">
    <location>
        <begin position="150"/>
        <end position="161"/>
    </location>
</feature>
<evidence type="ECO:0000313" key="4">
    <source>
        <dbReference type="Proteomes" id="UP001293254"/>
    </source>
</evidence>
<reference evidence="3" key="2">
    <citation type="journal article" date="2024" name="Plant">
        <title>Genomic evolution and insights into agronomic trait innovations of Sesamum species.</title>
        <authorList>
            <person name="Miao H."/>
            <person name="Wang L."/>
            <person name="Qu L."/>
            <person name="Liu H."/>
            <person name="Sun Y."/>
            <person name="Le M."/>
            <person name="Wang Q."/>
            <person name="Wei S."/>
            <person name="Zheng Y."/>
            <person name="Lin W."/>
            <person name="Duan Y."/>
            <person name="Cao H."/>
            <person name="Xiong S."/>
            <person name="Wang X."/>
            <person name="Wei L."/>
            <person name="Li C."/>
            <person name="Ma Q."/>
            <person name="Ju M."/>
            <person name="Zhao R."/>
            <person name="Li G."/>
            <person name="Mu C."/>
            <person name="Tian Q."/>
            <person name="Mei H."/>
            <person name="Zhang T."/>
            <person name="Gao T."/>
            <person name="Zhang H."/>
        </authorList>
    </citation>
    <scope>NUCLEOTIDE SEQUENCE</scope>
    <source>
        <strain evidence="3">3651</strain>
    </source>
</reference>
<evidence type="ECO:0000313" key="3">
    <source>
        <dbReference type="EMBL" id="KAK4413664.1"/>
    </source>
</evidence>
<dbReference type="AlphaFoldDB" id="A0AAE1XL15"/>
<dbReference type="InterPro" id="IPR040411">
    <property type="entry name" value="At5g23160-like"/>
</dbReference>
<dbReference type="Proteomes" id="UP001293254">
    <property type="component" value="Unassembled WGS sequence"/>
</dbReference>
<feature type="region of interest" description="Disordered" evidence="1">
    <location>
        <begin position="103"/>
        <end position="162"/>
    </location>
</feature>
<dbReference type="PANTHER" id="PTHR34379:SF6">
    <property type="entry name" value="PROTEIN 3F"/>
    <property type="match status" value="1"/>
</dbReference>
<accession>A0AAE1XL15</accession>
<evidence type="ECO:0000256" key="1">
    <source>
        <dbReference type="SAM" id="MobiDB-lite"/>
    </source>
</evidence>
<reference evidence="3" key="1">
    <citation type="submission" date="2020-06" db="EMBL/GenBank/DDBJ databases">
        <authorList>
            <person name="Li T."/>
            <person name="Hu X."/>
            <person name="Zhang T."/>
            <person name="Song X."/>
            <person name="Zhang H."/>
            <person name="Dai N."/>
            <person name="Sheng W."/>
            <person name="Hou X."/>
            <person name="Wei L."/>
        </authorList>
    </citation>
    <scope>NUCLEOTIDE SEQUENCE</scope>
    <source>
        <strain evidence="3">3651</strain>
        <tissue evidence="3">Leaf</tissue>
    </source>
</reference>
<gene>
    <name evidence="3" type="ORF">Salat_2779200</name>
</gene>
<comment type="caution">
    <text evidence="3">The sequence shown here is derived from an EMBL/GenBank/DDBJ whole genome shotgun (WGS) entry which is preliminary data.</text>
</comment>
<keyword evidence="4" id="KW-1185">Reference proteome</keyword>
<keyword evidence="2" id="KW-1133">Transmembrane helix</keyword>
<feature type="compositionally biased region" description="Polar residues" evidence="1">
    <location>
        <begin position="111"/>
        <end position="136"/>
    </location>
</feature>
<proteinExistence type="predicted"/>
<evidence type="ECO:0000256" key="2">
    <source>
        <dbReference type="SAM" id="Phobius"/>
    </source>
</evidence>